<reference evidence="2 3" key="1">
    <citation type="journal article" date="2016" name="DNA Res.">
        <title>The complete genome sequencing of Prevotella intermedia strain OMA14 and a subsequent fine-scale, intra-species genomic comparison reveal an unusual amplification of conjugative and mobile transposons and identify a novel Prevotella-lineage-specific repeat.</title>
        <authorList>
            <person name="Naito M."/>
            <person name="Ogura Y."/>
            <person name="Itoh T."/>
            <person name="Shoji M."/>
            <person name="Okamoto M."/>
            <person name="Hayashi T."/>
            <person name="Nakayama K."/>
        </authorList>
    </citation>
    <scope>NUCLEOTIDE SEQUENCE [LARGE SCALE GENOMIC DNA]</scope>
    <source>
        <strain evidence="2 3">OMA14</strain>
    </source>
</reference>
<protein>
    <submittedName>
        <fullName evidence="2">Uncharacterized protein</fullName>
    </submittedName>
</protein>
<dbReference type="STRING" id="28131.BWX40_09075"/>
<proteinExistence type="predicted"/>
<organism evidence="2 3">
    <name type="scientific">Prevotella intermedia</name>
    <dbReference type="NCBI Taxonomy" id="28131"/>
    <lineage>
        <taxon>Bacteria</taxon>
        <taxon>Pseudomonadati</taxon>
        <taxon>Bacteroidota</taxon>
        <taxon>Bacteroidia</taxon>
        <taxon>Bacteroidales</taxon>
        <taxon>Prevotellaceae</taxon>
        <taxon>Prevotella</taxon>
    </lineage>
</organism>
<evidence type="ECO:0000313" key="3">
    <source>
        <dbReference type="Proteomes" id="UP000217431"/>
    </source>
</evidence>
<keyword evidence="1" id="KW-0732">Signal</keyword>
<dbReference type="AlphaFoldDB" id="A0A0S3ULE1"/>
<feature type="signal peptide" evidence="1">
    <location>
        <begin position="1"/>
        <end position="24"/>
    </location>
</feature>
<feature type="chain" id="PRO_5006619814" evidence="1">
    <location>
        <begin position="25"/>
        <end position="304"/>
    </location>
</feature>
<evidence type="ECO:0000313" key="2">
    <source>
        <dbReference type="EMBL" id="BAU18294.1"/>
    </source>
</evidence>
<dbReference type="Proteomes" id="UP000217431">
    <property type="component" value="Chromosome I"/>
</dbReference>
<accession>A0A0S3ULE1</accession>
<name>A0A0S3ULE1_PREIN</name>
<dbReference type="EMBL" id="AP014597">
    <property type="protein sequence ID" value="BAU18294.1"/>
    <property type="molecule type" value="Genomic_DNA"/>
</dbReference>
<evidence type="ECO:0000256" key="1">
    <source>
        <dbReference type="SAM" id="SignalP"/>
    </source>
</evidence>
<dbReference type="RefSeq" id="WP_096406427.1">
    <property type="nucleotide sequence ID" value="NZ_AP014597.1"/>
</dbReference>
<gene>
    <name evidence="2" type="ORF">PIOMA14_I_1786</name>
</gene>
<sequence>MKQLKTIFTGIALAVMPTIAQAQARIESAYKTFLKENEVAKYEFRKEQREDKTKQDFLNIYSFTLTEKQKQQIENLRKAFDSDSKAAYQLVSANKGNKLALYRLMGPDRIEVFVGEKYDNMIQLLFSDPTDSLRRYGYALEWTDKEDGTTVGRIISCLSVQPKYRKSEQTYNVFNDFAKKGKPLRNFNRNVKIQGNAGKSGNYLSNQIDGNTYYEINGVYKMASELSNTEWLSQFNAMKRLVHKVPNGIQTSYYISTIYDLCRASEQLDADTKKLVKSEIESMRAKVKDRMLKEMLAKAAKNLK</sequence>